<dbReference type="EMBL" id="LFZO01000095">
    <property type="protein sequence ID" value="KXT14060.1"/>
    <property type="molecule type" value="Genomic_DNA"/>
</dbReference>
<proteinExistence type="predicted"/>
<dbReference type="OrthoDB" id="3838338at2759"/>
<name>A0A139IH83_9PEZI</name>
<sequence length="206" mass="22623">MSTFHVHDFGLPRKPILSGDLPPPLCSGLIDPRTLEDIDFSIDLTAGNSQIDARHTDIIESGGGWDGTKGRKATEYTCSCRNGTGPACTECGSKSSYYRYVPCFIIISAKQLLITTSSSIAPCNHRTCYNCAIKHRVVDDRFNCLVCAAPAMFFIFTDETGKLYEHYNAASDFERRDVGVGVLCKTVKIHDDAMKKGKRDNVGKLG</sequence>
<reference evidence="1 2" key="1">
    <citation type="submission" date="2015-07" db="EMBL/GenBank/DDBJ databases">
        <title>Comparative genomics of the Sigatoka disease complex on banana suggests a link between parallel evolutionary changes in Pseudocercospora fijiensis and Pseudocercospora eumusae and increased virulence on the banana host.</title>
        <authorList>
            <person name="Chang T.-C."/>
            <person name="Salvucci A."/>
            <person name="Crous P.W."/>
            <person name="Stergiopoulos I."/>
        </authorList>
    </citation>
    <scope>NUCLEOTIDE SEQUENCE [LARGE SCALE GENOMIC DNA]</scope>
    <source>
        <strain evidence="1 2">CBS 116634</strain>
    </source>
</reference>
<dbReference type="STRING" id="113226.A0A139IH83"/>
<comment type="caution">
    <text evidence="1">The sequence shown here is derived from an EMBL/GenBank/DDBJ whole genome shotgun (WGS) entry which is preliminary data.</text>
</comment>
<protein>
    <recommendedName>
        <fullName evidence="3">RING-type domain-containing protein</fullName>
    </recommendedName>
</protein>
<accession>A0A139IH83</accession>
<gene>
    <name evidence="1" type="ORF">AC579_10534</name>
</gene>
<organism evidence="1 2">
    <name type="scientific">Pseudocercospora musae</name>
    <dbReference type="NCBI Taxonomy" id="113226"/>
    <lineage>
        <taxon>Eukaryota</taxon>
        <taxon>Fungi</taxon>
        <taxon>Dikarya</taxon>
        <taxon>Ascomycota</taxon>
        <taxon>Pezizomycotina</taxon>
        <taxon>Dothideomycetes</taxon>
        <taxon>Dothideomycetidae</taxon>
        <taxon>Mycosphaerellales</taxon>
        <taxon>Mycosphaerellaceae</taxon>
        <taxon>Pseudocercospora</taxon>
    </lineage>
</organism>
<evidence type="ECO:0008006" key="3">
    <source>
        <dbReference type="Google" id="ProtNLM"/>
    </source>
</evidence>
<evidence type="ECO:0000313" key="1">
    <source>
        <dbReference type="EMBL" id="KXT14060.1"/>
    </source>
</evidence>
<dbReference type="AlphaFoldDB" id="A0A139IH83"/>
<evidence type="ECO:0000313" key="2">
    <source>
        <dbReference type="Proteomes" id="UP000073492"/>
    </source>
</evidence>
<keyword evidence="2" id="KW-1185">Reference proteome</keyword>
<dbReference type="Proteomes" id="UP000073492">
    <property type="component" value="Unassembled WGS sequence"/>
</dbReference>